<evidence type="ECO:0000256" key="6">
    <source>
        <dbReference type="SAM" id="Phobius"/>
    </source>
</evidence>
<evidence type="ECO:0000256" key="3">
    <source>
        <dbReference type="ARBA" id="ARBA00022692"/>
    </source>
</evidence>
<dbReference type="Pfam" id="PF01943">
    <property type="entry name" value="Polysacc_synt"/>
    <property type="match status" value="1"/>
</dbReference>
<feature type="transmembrane region" description="Helical" evidence="6">
    <location>
        <begin position="378"/>
        <end position="400"/>
    </location>
</feature>
<dbReference type="STRING" id="553466.SAMN04487950_4381"/>
<dbReference type="EMBL" id="FOTC01000009">
    <property type="protein sequence ID" value="SFL61383.1"/>
    <property type="molecule type" value="Genomic_DNA"/>
</dbReference>
<keyword evidence="5 6" id="KW-0472">Membrane</keyword>
<protein>
    <submittedName>
        <fullName evidence="7">Membrane protein involved in the export of O-antigen and teichoic acid</fullName>
    </submittedName>
</protein>
<evidence type="ECO:0000256" key="5">
    <source>
        <dbReference type="ARBA" id="ARBA00023136"/>
    </source>
</evidence>
<feature type="transmembrane region" description="Helical" evidence="6">
    <location>
        <begin position="412"/>
        <end position="430"/>
    </location>
</feature>
<dbReference type="InterPro" id="IPR050833">
    <property type="entry name" value="Poly_Biosynth_Transport"/>
</dbReference>
<feature type="transmembrane region" description="Helical" evidence="6">
    <location>
        <begin position="79"/>
        <end position="104"/>
    </location>
</feature>
<dbReference type="GO" id="GO:0005886">
    <property type="term" value="C:plasma membrane"/>
    <property type="evidence" value="ECO:0007669"/>
    <property type="project" value="UniProtKB-SubCell"/>
</dbReference>
<accession>A0A1I4J5B8</accession>
<feature type="transmembrane region" description="Helical" evidence="6">
    <location>
        <begin position="290"/>
        <end position="314"/>
    </location>
</feature>
<evidence type="ECO:0000256" key="2">
    <source>
        <dbReference type="ARBA" id="ARBA00022475"/>
    </source>
</evidence>
<feature type="transmembrane region" description="Helical" evidence="6">
    <location>
        <begin position="49"/>
        <end position="67"/>
    </location>
</feature>
<sequence>MKETQSLSIGRETLLSVGSKAIMAAIGFGGFLLFANWLGPTVWGDYKTAVAAAFVLVQVPAGVGLALRKRVSEVDSDPSGYLGVGLIVHLGFSAMVVAAFLLLRPFAADYFGSVELAFGVVAITVALGLFDITNRFYAGIGYPAKASWVDGARSVLTFGFQLGFVLLSLSAFGLTLGLAVATLLTGVFSLVLAKVTPSMPTVHSAQRVYDFARFSVPNSLLKNLYDSADVLIVKWVAGSTAVGFYSAGAQLAMPAAMFAGSIRDALTVKSSGLSSVGEGVRADLANAVSYAGLIAVPLFFGSLAMPTEIIVTLLSGSFRGAAPALVGLTLYQLFNVYRLPFEATIEGTDRPNLIFRVNVGTLLVHLPLAVVLGLEYQLVGVITATVVAEATRVVAYQYVAHTDYGGVVLTRPILDQFVAGAVMCLAVFGVERFVFPVTGWPWLVVDVAIGAAVYFLVLLAVSPHFRETLRHTLPMLEPRESAP</sequence>
<evidence type="ECO:0000256" key="1">
    <source>
        <dbReference type="ARBA" id="ARBA00004651"/>
    </source>
</evidence>
<keyword evidence="4 6" id="KW-1133">Transmembrane helix</keyword>
<evidence type="ECO:0000256" key="4">
    <source>
        <dbReference type="ARBA" id="ARBA00022989"/>
    </source>
</evidence>
<keyword evidence="8" id="KW-1185">Reference proteome</keyword>
<comment type="subcellular location">
    <subcellularLocation>
        <location evidence="1">Cell membrane</location>
        <topology evidence="1">Multi-pass membrane protein</topology>
    </subcellularLocation>
</comment>
<feature type="transmembrane region" description="Helical" evidence="6">
    <location>
        <begin position="110"/>
        <end position="130"/>
    </location>
</feature>
<dbReference type="PANTHER" id="PTHR30250">
    <property type="entry name" value="PST FAMILY PREDICTED COLANIC ACID TRANSPORTER"/>
    <property type="match status" value="1"/>
</dbReference>
<dbReference type="InterPro" id="IPR002797">
    <property type="entry name" value="Polysacc_synth"/>
</dbReference>
<feature type="transmembrane region" description="Helical" evidence="6">
    <location>
        <begin position="320"/>
        <end position="341"/>
    </location>
</feature>
<organism evidence="7 8">
    <name type="scientific">Halogranum rubrum</name>
    <dbReference type="NCBI Taxonomy" id="553466"/>
    <lineage>
        <taxon>Archaea</taxon>
        <taxon>Methanobacteriati</taxon>
        <taxon>Methanobacteriota</taxon>
        <taxon>Stenosarchaea group</taxon>
        <taxon>Halobacteria</taxon>
        <taxon>Halobacteriales</taxon>
        <taxon>Haloferacaceae</taxon>
    </lineage>
</organism>
<dbReference type="PANTHER" id="PTHR30250:SF28">
    <property type="entry name" value="POLYSACCHARIDE BIOSYNTHESIS PROTEIN"/>
    <property type="match status" value="1"/>
</dbReference>
<proteinExistence type="predicted"/>
<evidence type="ECO:0000313" key="7">
    <source>
        <dbReference type="EMBL" id="SFL61383.1"/>
    </source>
</evidence>
<dbReference type="AlphaFoldDB" id="A0A1I4J5B8"/>
<feature type="transmembrane region" description="Helical" evidence="6">
    <location>
        <begin position="21"/>
        <end position="43"/>
    </location>
</feature>
<feature type="transmembrane region" description="Helical" evidence="6">
    <location>
        <begin position="353"/>
        <end position="372"/>
    </location>
</feature>
<gene>
    <name evidence="7" type="ORF">SAMN04487950_4381</name>
</gene>
<feature type="transmembrane region" description="Helical" evidence="6">
    <location>
        <begin position="442"/>
        <end position="461"/>
    </location>
</feature>
<dbReference type="RefSeq" id="WP_089872442.1">
    <property type="nucleotide sequence ID" value="NZ_FOTC01000009.1"/>
</dbReference>
<keyword evidence="2" id="KW-1003">Cell membrane</keyword>
<evidence type="ECO:0000313" key="8">
    <source>
        <dbReference type="Proteomes" id="UP000199607"/>
    </source>
</evidence>
<reference evidence="8" key="1">
    <citation type="submission" date="2016-10" db="EMBL/GenBank/DDBJ databases">
        <authorList>
            <person name="Varghese N."/>
            <person name="Submissions S."/>
        </authorList>
    </citation>
    <scope>NUCLEOTIDE SEQUENCE [LARGE SCALE GENOMIC DNA]</scope>
    <source>
        <strain evidence="8">CGMCC 1.7738</strain>
    </source>
</reference>
<name>A0A1I4J5B8_9EURY</name>
<keyword evidence="3 6" id="KW-0812">Transmembrane</keyword>
<dbReference type="Proteomes" id="UP000199607">
    <property type="component" value="Unassembled WGS sequence"/>
</dbReference>